<organism evidence="1 2">
    <name type="scientific">Capnocytophaga bilenii</name>
    <dbReference type="NCBI Taxonomy" id="2819369"/>
    <lineage>
        <taxon>Bacteria</taxon>
        <taxon>Pseudomonadati</taxon>
        <taxon>Bacteroidota</taxon>
        <taxon>Flavobacteriia</taxon>
        <taxon>Flavobacteriales</taxon>
        <taxon>Flavobacteriaceae</taxon>
        <taxon>Capnocytophaga</taxon>
    </lineage>
</organism>
<evidence type="ECO:0008006" key="3">
    <source>
        <dbReference type="Google" id="ProtNLM"/>
    </source>
</evidence>
<dbReference type="EMBL" id="JAGDYP010000007">
    <property type="protein sequence ID" value="MBO1884587.1"/>
    <property type="molecule type" value="Genomic_DNA"/>
</dbReference>
<protein>
    <recommendedName>
        <fullName evidence="3">DUF4303 domain-containing protein</fullName>
    </recommendedName>
</protein>
<dbReference type="Proteomes" id="UP000681610">
    <property type="component" value="Unassembled WGS sequence"/>
</dbReference>
<reference evidence="1 2" key="1">
    <citation type="submission" date="2021-03" db="EMBL/GenBank/DDBJ databases">
        <title>Isolation and description of Capnocytophaga bilenii sp. nov., a novel Capnocytophaga species, isolated from a gingivitis subject.</title>
        <authorList>
            <person name="Antezack A."/>
            <person name="Monnet-Corti V."/>
            <person name="La Scola B."/>
        </authorList>
    </citation>
    <scope>NUCLEOTIDE SEQUENCE [LARGE SCALE GENOMIC DNA]</scope>
    <source>
        <strain evidence="1 2">Marseille-Q4570</strain>
    </source>
</reference>
<name>A0ABS3PZ24_9FLAO</name>
<keyword evidence="2" id="KW-1185">Reference proteome</keyword>
<accession>A0ABS3PZ24</accession>
<evidence type="ECO:0000313" key="1">
    <source>
        <dbReference type="EMBL" id="MBO1884587.1"/>
    </source>
</evidence>
<dbReference type="RefSeq" id="WP_009415836.1">
    <property type="nucleotide sequence ID" value="NZ_CAUQMC010000012.1"/>
</dbReference>
<sequence>MEKEKKNFVEKSYEKLKNAVQEIANDEELKDIYTLSLCYTCEDDDLRFPKVTLSYNTLNNVKEEIYNAPSKEEAKWHYDYWLQNDLETIGGKKDKLLAKWFAKTPYFYTDEENERAIEHDDELYEKLLKKGDKFDKEFIKEVIALAKQLFDEGIIEKVFGKNIPIIIHHHDFEETPVLWTKKANPTKIIKEFLEYMDGDE</sequence>
<comment type="caution">
    <text evidence="1">The sequence shown here is derived from an EMBL/GenBank/DDBJ whole genome shotgun (WGS) entry which is preliminary data.</text>
</comment>
<proteinExistence type="predicted"/>
<evidence type="ECO:0000313" key="2">
    <source>
        <dbReference type="Proteomes" id="UP000681610"/>
    </source>
</evidence>
<gene>
    <name evidence="1" type="ORF">J4N46_09240</name>
</gene>